<keyword evidence="3" id="KW-0547">Nucleotide-binding</keyword>
<dbReference type="InterPro" id="IPR029056">
    <property type="entry name" value="Ribokinase-like"/>
</dbReference>
<gene>
    <name evidence="7" type="ORF">IAA16_02210</name>
</gene>
<dbReference type="InterPro" id="IPR050306">
    <property type="entry name" value="PfkB_Carbo_kinase"/>
</dbReference>
<dbReference type="PANTHER" id="PTHR43085:SF1">
    <property type="entry name" value="PSEUDOURIDINE KINASE-RELATED"/>
    <property type="match status" value="1"/>
</dbReference>
<dbReference type="GO" id="GO:0005524">
    <property type="term" value="F:ATP binding"/>
    <property type="evidence" value="ECO:0007669"/>
    <property type="project" value="UniProtKB-KW"/>
</dbReference>
<sequence length="349" mass="38097">MTGNGRDFSEGIKPARCGKCSAGGSGAFEEQRFDVLAFGEILIDFTFKGFNDAGMRLFSQNPGGAPANVAVAVSRLGLKSAFVGKVGSDMHGDFLKEVLEHEGVDTSGLLFDQKCFTTLAFVSLDEKGERTFSFARKPGADTQITSAEFPLDLLCQSKILHVGSLSLTDSPAQETTFSALKQAKSAGVLVSYDPNYRESLWESEQTATELIRQVLPFTDLLKVSREELPLLSDFSQENKIIDFLFNWGIKLIAITDGGNGTYVYTRKGVVFEPCFDCQVKDTTGAGDSFWGAFLYKFIEGGLGFDELTPEKVQEYVRFANAAASLCVEKEGAIPALATLEEVLKRLNQR</sequence>
<evidence type="ECO:0000313" key="7">
    <source>
        <dbReference type="EMBL" id="MBU3849361.1"/>
    </source>
</evidence>
<dbReference type="AlphaFoldDB" id="A0A9E2NY56"/>
<proteinExistence type="inferred from homology"/>
<organism evidence="7 8">
    <name type="scientific">Candidatus Treponema excrementipullorum</name>
    <dbReference type="NCBI Taxonomy" id="2838768"/>
    <lineage>
        <taxon>Bacteria</taxon>
        <taxon>Pseudomonadati</taxon>
        <taxon>Spirochaetota</taxon>
        <taxon>Spirochaetia</taxon>
        <taxon>Spirochaetales</taxon>
        <taxon>Treponemataceae</taxon>
        <taxon>Treponema</taxon>
    </lineage>
</organism>
<keyword evidence="5" id="KW-0067">ATP-binding</keyword>
<name>A0A9E2NY56_9SPIR</name>
<comment type="similarity">
    <text evidence="1">Belongs to the carbohydrate kinase PfkB family.</text>
</comment>
<dbReference type="EMBL" id="JAHLFV010000050">
    <property type="protein sequence ID" value="MBU3849361.1"/>
    <property type="molecule type" value="Genomic_DNA"/>
</dbReference>
<reference evidence="7" key="1">
    <citation type="journal article" date="2021" name="PeerJ">
        <title>Extensive microbial diversity within the chicken gut microbiome revealed by metagenomics and culture.</title>
        <authorList>
            <person name="Gilroy R."/>
            <person name="Ravi A."/>
            <person name="Getino M."/>
            <person name="Pursley I."/>
            <person name="Horton D.L."/>
            <person name="Alikhan N.F."/>
            <person name="Baker D."/>
            <person name="Gharbi K."/>
            <person name="Hall N."/>
            <person name="Watson M."/>
            <person name="Adriaenssens E.M."/>
            <person name="Foster-Nyarko E."/>
            <person name="Jarju S."/>
            <person name="Secka A."/>
            <person name="Antonio M."/>
            <person name="Oren A."/>
            <person name="Chaudhuri R.R."/>
            <person name="La Ragione R."/>
            <person name="Hildebrand F."/>
            <person name="Pallen M.J."/>
        </authorList>
    </citation>
    <scope>NUCLEOTIDE SEQUENCE</scope>
    <source>
        <strain evidence="7">Gambia15-2214</strain>
    </source>
</reference>
<dbReference type="InterPro" id="IPR011611">
    <property type="entry name" value="PfkB_dom"/>
</dbReference>
<dbReference type="GO" id="GO:0016301">
    <property type="term" value="F:kinase activity"/>
    <property type="evidence" value="ECO:0007669"/>
    <property type="project" value="UniProtKB-KW"/>
</dbReference>
<dbReference type="PROSITE" id="PS00583">
    <property type="entry name" value="PFKB_KINASES_1"/>
    <property type="match status" value="1"/>
</dbReference>
<evidence type="ECO:0000256" key="5">
    <source>
        <dbReference type="ARBA" id="ARBA00022840"/>
    </source>
</evidence>
<dbReference type="InterPro" id="IPR002173">
    <property type="entry name" value="Carboh/pur_kinase_PfkB_CS"/>
</dbReference>
<keyword evidence="4 7" id="KW-0418">Kinase</keyword>
<comment type="caution">
    <text evidence="7">The sequence shown here is derived from an EMBL/GenBank/DDBJ whole genome shotgun (WGS) entry which is preliminary data.</text>
</comment>
<reference evidence="7" key="2">
    <citation type="submission" date="2021-04" db="EMBL/GenBank/DDBJ databases">
        <authorList>
            <person name="Gilroy R."/>
        </authorList>
    </citation>
    <scope>NUCLEOTIDE SEQUENCE</scope>
    <source>
        <strain evidence="7">Gambia15-2214</strain>
    </source>
</reference>
<evidence type="ECO:0000259" key="6">
    <source>
        <dbReference type="Pfam" id="PF00294"/>
    </source>
</evidence>
<dbReference type="PROSITE" id="PS00584">
    <property type="entry name" value="PFKB_KINASES_2"/>
    <property type="match status" value="1"/>
</dbReference>
<dbReference type="Pfam" id="PF00294">
    <property type="entry name" value="PfkB"/>
    <property type="match status" value="1"/>
</dbReference>
<keyword evidence="2" id="KW-0808">Transferase</keyword>
<protein>
    <submittedName>
        <fullName evidence="7">Carbohydrate kinase</fullName>
    </submittedName>
</protein>
<evidence type="ECO:0000256" key="4">
    <source>
        <dbReference type="ARBA" id="ARBA00022777"/>
    </source>
</evidence>
<evidence type="ECO:0000313" key="8">
    <source>
        <dbReference type="Proteomes" id="UP000823914"/>
    </source>
</evidence>
<feature type="domain" description="Carbohydrate kinase PfkB" evidence="6">
    <location>
        <begin position="34"/>
        <end position="336"/>
    </location>
</feature>
<accession>A0A9E2NY56</accession>
<dbReference type="PANTHER" id="PTHR43085">
    <property type="entry name" value="HEXOKINASE FAMILY MEMBER"/>
    <property type="match status" value="1"/>
</dbReference>
<dbReference type="Gene3D" id="3.40.1190.20">
    <property type="match status" value="1"/>
</dbReference>
<dbReference type="Proteomes" id="UP000823914">
    <property type="component" value="Unassembled WGS sequence"/>
</dbReference>
<dbReference type="CDD" id="cd01167">
    <property type="entry name" value="bac_FRK"/>
    <property type="match status" value="1"/>
</dbReference>
<evidence type="ECO:0000256" key="1">
    <source>
        <dbReference type="ARBA" id="ARBA00010688"/>
    </source>
</evidence>
<evidence type="ECO:0000256" key="3">
    <source>
        <dbReference type="ARBA" id="ARBA00022741"/>
    </source>
</evidence>
<evidence type="ECO:0000256" key="2">
    <source>
        <dbReference type="ARBA" id="ARBA00022679"/>
    </source>
</evidence>
<dbReference type="SUPFAM" id="SSF53613">
    <property type="entry name" value="Ribokinase-like"/>
    <property type="match status" value="1"/>
</dbReference>